<dbReference type="GO" id="GO:0008270">
    <property type="term" value="F:zinc ion binding"/>
    <property type="evidence" value="ECO:0007669"/>
    <property type="project" value="UniProtKB-KW"/>
</dbReference>
<protein>
    <recommendedName>
        <fullName evidence="7">HAT C-terminal dimerisation domain-containing protein</fullName>
    </recommendedName>
</protein>
<evidence type="ECO:0000256" key="1">
    <source>
        <dbReference type="ARBA" id="ARBA00004123"/>
    </source>
</evidence>
<evidence type="ECO:0000256" key="5">
    <source>
        <dbReference type="ARBA" id="ARBA00023242"/>
    </source>
</evidence>
<dbReference type="AlphaFoldDB" id="A0A816SQQ8"/>
<gene>
    <name evidence="8" type="ORF">MBJ925_LOCUS19570</name>
</gene>
<feature type="region of interest" description="Disordered" evidence="6">
    <location>
        <begin position="281"/>
        <end position="302"/>
    </location>
</feature>
<evidence type="ECO:0000256" key="3">
    <source>
        <dbReference type="ARBA" id="ARBA00022771"/>
    </source>
</evidence>
<dbReference type="InterPro" id="IPR052035">
    <property type="entry name" value="ZnF_BED_domain_contain"/>
</dbReference>
<dbReference type="EMBL" id="CAJNRE010009895">
    <property type="protein sequence ID" value="CAF2086389.1"/>
    <property type="molecule type" value="Genomic_DNA"/>
</dbReference>
<evidence type="ECO:0000259" key="7">
    <source>
        <dbReference type="Pfam" id="PF05699"/>
    </source>
</evidence>
<name>A0A816SQQ8_9BILA</name>
<reference evidence="8" key="1">
    <citation type="submission" date="2021-02" db="EMBL/GenBank/DDBJ databases">
        <authorList>
            <person name="Nowell W R."/>
        </authorList>
    </citation>
    <scope>NUCLEOTIDE SEQUENCE</scope>
</reference>
<feature type="domain" description="HAT C-terminal dimerisation" evidence="7">
    <location>
        <begin position="341"/>
        <end position="412"/>
    </location>
</feature>
<organism evidence="8 9">
    <name type="scientific">Rotaria magnacalcarata</name>
    <dbReference type="NCBI Taxonomy" id="392030"/>
    <lineage>
        <taxon>Eukaryota</taxon>
        <taxon>Metazoa</taxon>
        <taxon>Spiralia</taxon>
        <taxon>Gnathifera</taxon>
        <taxon>Rotifera</taxon>
        <taxon>Eurotatoria</taxon>
        <taxon>Bdelloidea</taxon>
        <taxon>Philodinida</taxon>
        <taxon>Philodinidae</taxon>
        <taxon>Rotaria</taxon>
    </lineage>
</organism>
<dbReference type="Pfam" id="PF05699">
    <property type="entry name" value="Dimer_Tnp_hAT"/>
    <property type="match status" value="1"/>
</dbReference>
<evidence type="ECO:0000313" key="8">
    <source>
        <dbReference type="EMBL" id="CAF2086389.1"/>
    </source>
</evidence>
<comment type="subcellular location">
    <subcellularLocation>
        <location evidence="1">Nucleus</location>
    </subcellularLocation>
</comment>
<dbReference type="InterPro" id="IPR008906">
    <property type="entry name" value="HATC_C_dom"/>
</dbReference>
<keyword evidence="2" id="KW-0479">Metal-binding</keyword>
<comment type="caution">
    <text evidence="8">The sequence shown here is derived from an EMBL/GenBank/DDBJ whole genome shotgun (WGS) entry which is preliminary data.</text>
</comment>
<dbReference type="SUPFAM" id="SSF53098">
    <property type="entry name" value="Ribonuclease H-like"/>
    <property type="match status" value="1"/>
</dbReference>
<dbReference type="Proteomes" id="UP000663824">
    <property type="component" value="Unassembled WGS sequence"/>
</dbReference>
<feature type="compositionally biased region" description="Low complexity" evidence="6">
    <location>
        <begin position="288"/>
        <end position="302"/>
    </location>
</feature>
<evidence type="ECO:0000256" key="4">
    <source>
        <dbReference type="ARBA" id="ARBA00022833"/>
    </source>
</evidence>
<dbReference type="GO" id="GO:0046983">
    <property type="term" value="F:protein dimerization activity"/>
    <property type="evidence" value="ECO:0007669"/>
    <property type="project" value="InterPro"/>
</dbReference>
<feature type="region of interest" description="Disordered" evidence="6">
    <location>
        <begin position="1"/>
        <end position="24"/>
    </location>
</feature>
<keyword evidence="3" id="KW-0863">Zinc-finger</keyword>
<accession>A0A816SQQ8</accession>
<keyword evidence="4" id="KW-0862">Zinc</keyword>
<dbReference type="GO" id="GO:0005634">
    <property type="term" value="C:nucleus"/>
    <property type="evidence" value="ECO:0007669"/>
    <property type="project" value="UniProtKB-SubCell"/>
</dbReference>
<evidence type="ECO:0000256" key="2">
    <source>
        <dbReference type="ARBA" id="ARBA00022723"/>
    </source>
</evidence>
<dbReference type="PANTHER" id="PTHR46481:SF10">
    <property type="entry name" value="ZINC FINGER BED DOMAIN-CONTAINING PROTEIN 39"/>
    <property type="match status" value="1"/>
</dbReference>
<sequence length="424" mass="48802">MFEPVSSSLIDDEDDEMTNEIPPYPLSTSIDDVDGFPDNNIQPSDDYFALYSVEENVAYIKPVSNEEIFNFLIRIHRLIQKVRTFVFMTRSISSLQRYVQERSDSNEGGLILDVKVRWNSTFKMVNRLIKRRGMVDAMFTKRDWKGLTATQEMKIRSLAFNYDDWELLDALRDCLDPFDRVTTILSGDYPTQSMSYYAVQTLKDSVQQTFHLSHYHAMITTSLKYQCEYYLDSFLPPAQKLGMKVAAFLDPLFHGDLILNKDDYETAKRVVLDNMQRMNSTGSNIPVTSSSNKSNSSSTSTSDRMLVFKSSLMNITNKKAPPPLSLHPVTVDLEMATFLNLIRDNEMINFQTFWKSNYRNLPRLSQLARRYNVVPATSVYLEQTFSVAGAVKNIRRASLSSLSLRSLMILKKKNKIEKLRSFLP</sequence>
<evidence type="ECO:0000313" key="9">
    <source>
        <dbReference type="Proteomes" id="UP000663824"/>
    </source>
</evidence>
<keyword evidence="5" id="KW-0539">Nucleus</keyword>
<dbReference type="PANTHER" id="PTHR46481">
    <property type="entry name" value="ZINC FINGER BED DOMAIN-CONTAINING PROTEIN 4"/>
    <property type="match status" value="1"/>
</dbReference>
<evidence type="ECO:0000256" key="6">
    <source>
        <dbReference type="SAM" id="MobiDB-lite"/>
    </source>
</evidence>
<dbReference type="InterPro" id="IPR012337">
    <property type="entry name" value="RNaseH-like_sf"/>
</dbReference>
<proteinExistence type="predicted"/>